<dbReference type="SUPFAM" id="SSF49785">
    <property type="entry name" value="Galactose-binding domain-like"/>
    <property type="match status" value="1"/>
</dbReference>
<evidence type="ECO:0000256" key="3">
    <source>
        <dbReference type="ARBA" id="ARBA00012663"/>
    </source>
</evidence>
<keyword evidence="5" id="KW-0326">Glycosidase</keyword>
<evidence type="ECO:0000256" key="1">
    <source>
        <dbReference type="ARBA" id="ARBA00001231"/>
    </source>
</evidence>
<dbReference type="PRINTS" id="PR00738">
    <property type="entry name" value="GLHYDRLASE20"/>
</dbReference>
<sequence length="783" mass="86707">MKKIFGLLSLLILSFSSIAQNKYAIIPKPLELTPLAGEFTIDTQTKILIPKGAADIRPLAEMLAERVVITSGIQLPIEEADISNSLVPANKTIVFAPYKEQVMNKMLGDEDYILKADAKGVILAGATGKGEFYALQSLLQLLPPQIFSSSLEKGVKWTVPACTIFDRPRYGHRGGMLDVARHFFPVSFVKKYIDLLALHKMNKFHWHLTDDQGWRIEIKKYPKLTEIGSKRKESMKGHYNDWKFDGTPHGGFYTQTEIKEVIAYAQKKFITIIPEIEMPGHALAALASYPELGCTEKSLKGGPYEVTGIWGVHDDVFCPTETTFRFLEDVLTEVIALFPGDYVHIGGDECPKTAWKQSAFCQALMKKEGLKDEDELQSYFIKHFDKFLTSKGKKIIGWDEILEGGISPNATIMSWRGVEGGIAAAQQNHDAIMTPTGFCYLDYYQSDPSTEPLAIGGYLPLEKVYGYEPTPKALTPEQAKHILGIQANLWTEYIQTPEQAEYMLYPRASAIAETGWTSARLKDYDDFTTRLKIHFERLKYLAVNYAKSYYDITASSAMNAKSQVIVKLQSVDKAAIIRYTLDGSAPTASSAIYQPAGVVITKDGSVRAAAFSAKGEQLGKVLTKYFFINKATGRKYTLVNQPKNYTGGETYGLTNGVKGEDANSATWIGFEGKDLDVTIDLGQAMDVNKVSFAFKGASDSWIMLPTEVEVSVSNDGKKFTSVKKIPMAATPPKGSAVQQLGVAVDSKKARYVRVFAKNYGKLPDNHPGNGNPAWLFVDEIAIE</sequence>
<dbReference type="PANTHER" id="PTHR22600">
    <property type="entry name" value="BETA-HEXOSAMINIDASE"/>
    <property type="match status" value="1"/>
</dbReference>
<dbReference type="Pfam" id="PF13290">
    <property type="entry name" value="CHB_HEX_C_1"/>
    <property type="match status" value="1"/>
</dbReference>
<dbReference type="InterPro" id="IPR008979">
    <property type="entry name" value="Galactose-bd-like_sf"/>
</dbReference>
<feature type="signal peptide" evidence="7">
    <location>
        <begin position="1"/>
        <end position="19"/>
    </location>
</feature>
<comment type="caution">
    <text evidence="12">The sequence shown here is derived from an EMBL/GenBank/DDBJ whole genome shotgun (WGS) entry which is preliminary data.</text>
</comment>
<keyword evidence="7" id="KW-0732">Signal</keyword>
<gene>
    <name evidence="12" type="ORF">EWM59_24450</name>
</gene>
<dbReference type="Pfam" id="PF02838">
    <property type="entry name" value="Glyco_hydro_20b"/>
    <property type="match status" value="1"/>
</dbReference>
<evidence type="ECO:0000256" key="6">
    <source>
        <dbReference type="PIRSR" id="PIRSR625705-1"/>
    </source>
</evidence>
<reference evidence="12 13" key="1">
    <citation type="submission" date="2019-02" db="EMBL/GenBank/DDBJ databases">
        <title>Bacterial novel species Emticicia sp. 17J42-9 isolated from soil.</title>
        <authorList>
            <person name="Jung H.-Y."/>
        </authorList>
    </citation>
    <scope>NUCLEOTIDE SEQUENCE [LARGE SCALE GENOMIC DNA]</scope>
    <source>
        <strain evidence="12 13">17J42-9</strain>
    </source>
</reference>
<dbReference type="CDD" id="cd06563">
    <property type="entry name" value="GH20_chitobiase-like"/>
    <property type="match status" value="1"/>
</dbReference>
<dbReference type="Proteomes" id="UP000293162">
    <property type="component" value="Unassembled WGS sequence"/>
</dbReference>
<evidence type="ECO:0000313" key="12">
    <source>
        <dbReference type="EMBL" id="RYU92969.1"/>
    </source>
</evidence>
<dbReference type="SUPFAM" id="SSF51445">
    <property type="entry name" value="(Trans)glycosidases"/>
    <property type="match status" value="1"/>
</dbReference>
<feature type="active site" description="Proton donor" evidence="6">
    <location>
        <position position="349"/>
    </location>
</feature>
<feature type="domain" description="Beta-hexosaminidase bacterial type N-terminal" evidence="10">
    <location>
        <begin position="23"/>
        <end position="166"/>
    </location>
</feature>
<dbReference type="Gene3D" id="2.60.120.260">
    <property type="entry name" value="Galactose-binding domain-like"/>
    <property type="match status" value="1"/>
</dbReference>
<dbReference type="InterPro" id="IPR015882">
    <property type="entry name" value="HEX_bac_N"/>
</dbReference>
<dbReference type="InterPro" id="IPR025705">
    <property type="entry name" value="Beta_hexosaminidase_sua/sub"/>
</dbReference>
<dbReference type="InterPro" id="IPR017853">
    <property type="entry name" value="GH"/>
</dbReference>
<dbReference type="AlphaFoldDB" id="A0A4Q5LU23"/>
<dbReference type="Pfam" id="PF00754">
    <property type="entry name" value="F5_F8_type_C"/>
    <property type="match status" value="1"/>
</dbReference>
<dbReference type="EMBL" id="SEWF01000063">
    <property type="protein sequence ID" value="RYU92969.1"/>
    <property type="molecule type" value="Genomic_DNA"/>
</dbReference>
<evidence type="ECO:0000259" key="11">
    <source>
        <dbReference type="Pfam" id="PF13290"/>
    </source>
</evidence>
<evidence type="ECO:0000259" key="10">
    <source>
        <dbReference type="Pfam" id="PF02838"/>
    </source>
</evidence>
<evidence type="ECO:0000259" key="9">
    <source>
        <dbReference type="Pfam" id="PF00754"/>
    </source>
</evidence>
<comment type="catalytic activity">
    <reaction evidence="1">
        <text>Hydrolysis of terminal non-reducing N-acetyl-D-hexosamine residues in N-acetyl-beta-D-hexosaminides.</text>
        <dbReference type="EC" id="3.2.1.52"/>
    </reaction>
</comment>
<feature type="domain" description="Glycoside hydrolase family 20 catalytic" evidence="8">
    <location>
        <begin position="170"/>
        <end position="518"/>
    </location>
</feature>
<evidence type="ECO:0000256" key="4">
    <source>
        <dbReference type="ARBA" id="ARBA00022801"/>
    </source>
</evidence>
<accession>A0A4Q5LU23</accession>
<dbReference type="Pfam" id="PF00728">
    <property type="entry name" value="Glyco_hydro_20"/>
    <property type="match status" value="1"/>
</dbReference>
<feature type="domain" description="F5/8 type C" evidence="9">
    <location>
        <begin position="659"/>
        <end position="758"/>
    </location>
</feature>
<dbReference type="RefSeq" id="WP_130023873.1">
    <property type="nucleotide sequence ID" value="NZ_SEWF01000063.1"/>
</dbReference>
<dbReference type="OrthoDB" id="9763537at2"/>
<organism evidence="12 13">
    <name type="scientific">Emticicia agri</name>
    <dbReference type="NCBI Taxonomy" id="2492393"/>
    <lineage>
        <taxon>Bacteria</taxon>
        <taxon>Pseudomonadati</taxon>
        <taxon>Bacteroidota</taxon>
        <taxon>Cytophagia</taxon>
        <taxon>Cytophagales</taxon>
        <taxon>Leadbetterellaceae</taxon>
        <taxon>Emticicia</taxon>
    </lineage>
</organism>
<dbReference type="GO" id="GO:0016020">
    <property type="term" value="C:membrane"/>
    <property type="evidence" value="ECO:0007669"/>
    <property type="project" value="TreeGrafter"/>
</dbReference>
<evidence type="ECO:0000256" key="5">
    <source>
        <dbReference type="ARBA" id="ARBA00023295"/>
    </source>
</evidence>
<dbReference type="Gene3D" id="3.30.379.10">
    <property type="entry name" value="Chitobiase/beta-hexosaminidase domain 2-like"/>
    <property type="match status" value="1"/>
</dbReference>
<dbReference type="PANTHER" id="PTHR22600:SF57">
    <property type="entry name" value="BETA-N-ACETYLHEXOSAMINIDASE"/>
    <property type="match status" value="1"/>
</dbReference>
<dbReference type="InterPro" id="IPR059177">
    <property type="entry name" value="GH29D-like_dom"/>
</dbReference>
<evidence type="ECO:0000256" key="7">
    <source>
        <dbReference type="SAM" id="SignalP"/>
    </source>
</evidence>
<dbReference type="GO" id="GO:0005975">
    <property type="term" value="P:carbohydrate metabolic process"/>
    <property type="evidence" value="ECO:0007669"/>
    <property type="project" value="InterPro"/>
</dbReference>
<keyword evidence="4" id="KW-0378">Hydrolase</keyword>
<comment type="similarity">
    <text evidence="2">Belongs to the glycosyl hydrolase 20 family.</text>
</comment>
<dbReference type="Gene3D" id="3.20.20.80">
    <property type="entry name" value="Glycosidases"/>
    <property type="match status" value="1"/>
</dbReference>
<proteinExistence type="inferred from homology"/>
<dbReference type="InterPro" id="IPR000421">
    <property type="entry name" value="FA58C"/>
</dbReference>
<dbReference type="GO" id="GO:0004563">
    <property type="term" value="F:beta-N-acetylhexosaminidase activity"/>
    <property type="evidence" value="ECO:0007669"/>
    <property type="project" value="UniProtKB-EC"/>
</dbReference>
<evidence type="ECO:0000256" key="2">
    <source>
        <dbReference type="ARBA" id="ARBA00006285"/>
    </source>
</evidence>
<evidence type="ECO:0000259" key="8">
    <source>
        <dbReference type="Pfam" id="PF00728"/>
    </source>
</evidence>
<evidence type="ECO:0000313" key="13">
    <source>
        <dbReference type="Proteomes" id="UP000293162"/>
    </source>
</evidence>
<dbReference type="GO" id="GO:0030203">
    <property type="term" value="P:glycosaminoglycan metabolic process"/>
    <property type="evidence" value="ECO:0007669"/>
    <property type="project" value="TreeGrafter"/>
</dbReference>
<dbReference type="InterPro" id="IPR015883">
    <property type="entry name" value="Glyco_hydro_20_cat"/>
</dbReference>
<dbReference type="InterPro" id="IPR029018">
    <property type="entry name" value="Hex-like_dom2"/>
</dbReference>
<dbReference type="EC" id="3.2.1.52" evidence="3"/>
<protein>
    <recommendedName>
        <fullName evidence="3">beta-N-acetylhexosaminidase</fullName>
        <ecNumber evidence="3">3.2.1.52</ecNumber>
    </recommendedName>
</protein>
<name>A0A4Q5LU23_9BACT</name>
<keyword evidence="13" id="KW-1185">Reference proteome</keyword>
<feature type="chain" id="PRO_5020802443" description="beta-N-acetylhexosaminidase" evidence="7">
    <location>
        <begin position="20"/>
        <end position="783"/>
    </location>
</feature>
<feature type="domain" description="GH29D-like beta-sandwich" evidence="11">
    <location>
        <begin position="561"/>
        <end position="617"/>
    </location>
</feature>
<dbReference type="SUPFAM" id="SSF55545">
    <property type="entry name" value="beta-N-acetylhexosaminidase-like domain"/>
    <property type="match status" value="1"/>
</dbReference>